<evidence type="ECO:0000256" key="1">
    <source>
        <dbReference type="ARBA" id="ARBA00004123"/>
    </source>
</evidence>
<name>A0AAF5D6N5_STRER</name>
<evidence type="ECO:0000256" key="10">
    <source>
        <dbReference type="RuleBase" id="RU003651"/>
    </source>
</evidence>
<comment type="subcellular location">
    <subcellularLocation>
        <location evidence="2">Cytoplasm</location>
    </subcellularLocation>
    <subcellularLocation>
        <location evidence="1">Nucleus</location>
    </subcellularLocation>
</comment>
<dbReference type="FunFam" id="1.10.8.60:FF:000018">
    <property type="entry name" value="26S protease regulatory subunit 6B"/>
    <property type="match status" value="1"/>
</dbReference>
<evidence type="ECO:0000259" key="13">
    <source>
        <dbReference type="PROSITE" id="PS50013"/>
    </source>
</evidence>
<dbReference type="PROSITE" id="PS00674">
    <property type="entry name" value="AAA"/>
    <property type="match status" value="1"/>
</dbReference>
<dbReference type="InterPro" id="IPR000953">
    <property type="entry name" value="Chromo/chromo_shadow_dom"/>
</dbReference>
<dbReference type="InterPro" id="IPR003593">
    <property type="entry name" value="AAA+_ATPase"/>
</dbReference>
<dbReference type="PANTHER" id="PTHR23073">
    <property type="entry name" value="26S PROTEASOME REGULATORY SUBUNIT"/>
    <property type="match status" value="1"/>
</dbReference>
<evidence type="ECO:0000256" key="7">
    <source>
        <dbReference type="ARBA" id="ARBA00022942"/>
    </source>
</evidence>
<evidence type="ECO:0000256" key="2">
    <source>
        <dbReference type="ARBA" id="ARBA00004496"/>
    </source>
</evidence>
<dbReference type="GO" id="GO:0005737">
    <property type="term" value="C:cytoplasm"/>
    <property type="evidence" value="ECO:0007669"/>
    <property type="project" value="UniProtKB-SubCell"/>
</dbReference>
<dbReference type="Proteomes" id="UP000035681">
    <property type="component" value="Unplaced"/>
</dbReference>
<comment type="similarity">
    <text evidence="3 10">Belongs to the AAA ATPase family.</text>
</comment>
<evidence type="ECO:0000256" key="11">
    <source>
        <dbReference type="SAM" id="Coils"/>
    </source>
</evidence>
<keyword evidence="14" id="KW-1185">Reference proteome</keyword>
<dbReference type="InterPro" id="IPR032501">
    <property type="entry name" value="Prot_ATP_ID_OB_2nd"/>
</dbReference>
<sequence length="631" mass="73010">MDVMQVDQSSVSSTLRENVFCQSEYQSTDEFLKFKKLEKDLEHIDVMEEYIKLEMRNLEKELLHAQEEVKRIQSVPLVIGQFLEAIDNEHAIVGSTTGSNYYVRVLSILDRELMKPGCSVALHKYSNALVDVLPPEADSSIQMLRPDEKPDISYSDIGGLDMQKQEVREAVELPLTHGDLYKQIGIDPPRGVLMYGPPGCGKTMLARAVAAHTTASFIRVVGSEFVQKYLGEGPRMVRDVFRMAKENAPAIIFIDEIDAIATKRFDAQTGADREVQRILLELLNQMDGFDQSTNVKVIMATNRHDTLDPALLRPGRLDRKIEFPLPDRRQKRLVFSTITGKMNISEEVDLEDFVARPDKISAADINAICQEAGMQAVRENRYVVLSKDFDNAYKVVIKKDAMSSRSLANDNGRSTSYYLVKEVTDKMYRNGEPWYKVWWEGYPRSESTWEPLSNFLNYIPILEYERKLKTNNFEDDFKKYINSLSNISTRKNYQPVGDGYEHEIYFSKNRQNIINKGIPTHVVRRFNIKKKVLEPNKKHFMNNSLHDLYGILLIILLICSYFILTDFIEKSKSEETFYCPNTKCEIFKLYPYDKDICLIEKNTTNNHYKEKNKYKKEVSIKEYTYEDMLIL</sequence>
<feature type="domain" description="Chromo" evidence="13">
    <location>
        <begin position="418"/>
        <end position="476"/>
    </location>
</feature>
<dbReference type="FunFam" id="2.40.50.140:FF:000049">
    <property type="entry name" value="26S protease regulatory subunit 6B"/>
    <property type="match status" value="1"/>
</dbReference>
<dbReference type="SUPFAM" id="SSF52540">
    <property type="entry name" value="P-loop containing nucleoside triphosphate hydrolases"/>
    <property type="match status" value="1"/>
</dbReference>
<accession>A0AAF5D6N5</accession>
<keyword evidence="4" id="KW-0963">Cytoplasm</keyword>
<dbReference type="AlphaFoldDB" id="A0AAF5D6N5"/>
<keyword evidence="6 10" id="KW-0067">ATP-binding</keyword>
<reference evidence="15" key="1">
    <citation type="submission" date="2024-02" db="UniProtKB">
        <authorList>
            <consortium name="WormBaseParasite"/>
        </authorList>
    </citation>
    <scope>IDENTIFICATION</scope>
</reference>
<proteinExistence type="inferred from homology"/>
<evidence type="ECO:0000256" key="4">
    <source>
        <dbReference type="ARBA" id="ARBA00022490"/>
    </source>
</evidence>
<evidence type="ECO:0000256" key="9">
    <source>
        <dbReference type="ARBA" id="ARBA00024661"/>
    </source>
</evidence>
<keyword evidence="12" id="KW-0472">Membrane</keyword>
<dbReference type="InterPro" id="IPR023780">
    <property type="entry name" value="Chromo_domain"/>
</dbReference>
<organism evidence="14 15">
    <name type="scientific">Strongyloides stercoralis</name>
    <name type="common">Threadworm</name>
    <dbReference type="NCBI Taxonomy" id="6248"/>
    <lineage>
        <taxon>Eukaryota</taxon>
        <taxon>Metazoa</taxon>
        <taxon>Ecdysozoa</taxon>
        <taxon>Nematoda</taxon>
        <taxon>Chromadorea</taxon>
        <taxon>Rhabditida</taxon>
        <taxon>Tylenchina</taxon>
        <taxon>Panagrolaimomorpha</taxon>
        <taxon>Strongyloidoidea</taxon>
        <taxon>Strongyloididae</taxon>
        <taxon>Strongyloides</taxon>
    </lineage>
</organism>
<keyword evidence="11" id="KW-0175">Coiled coil</keyword>
<dbReference type="InterPro" id="IPR016197">
    <property type="entry name" value="Chromo-like_dom_sf"/>
</dbReference>
<dbReference type="InterPro" id="IPR012340">
    <property type="entry name" value="NA-bd_OB-fold"/>
</dbReference>
<dbReference type="Pfam" id="PF00385">
    <property type="entry name" value="Chromo"/>
    <property type="match status" value="1"/>
</dbReference>
<evidence type="ECO:0000313" key="15">
    <source>
        <dbReference type="WBParaSite" id="TCONS_00007005.p1"/>
    </source>
</evidence>
<dbReference type="Pfam" id="PF16450">
    <property type="entry name" value="Prot_ATP_ID_OB_C"/>
    <property type="match status" value="1"/>
</dbReference>
<dbReference type="InterPro" id="IPR027417">
    <property type="entry name" value="P-loop_NTPase"/>
</dbReference>
<keyword evidence="5 10" id="KW-0547">Nucleotide-binding</keyword>
<evidence type="ECO:0000256" key="8">
    <source>
        <dbReference type="ARBA" id="ARBA00023242"/>
    </source>
</evidence>
<dbReference type="Pfam" id="PF00004">
    <property type="entry name" value="AAA"/>
    <property type="match status" value="1"/>
</dbReference>
<dbReference type="PROSITE" id="PS50013">
    <property type="entry name" value="CHROMO_2"/>
    <property type="match status" value="1"/>
</dbReference>
<protein>
    <recommendedName>
        <fullName evidence="13">Chromo domain-containing protein</fullName>
    </recommendedName>
</protein>
<evidence type="ECO:0000256" key="6">
    <source>
        <dbReference type="ARBA" id="ARBA00022840"/>
    </source>
</evidence>
<dbReference type="GO" id="GO:0005524">
    <property type="term" value="F:ATP binding"/>
    <property type="evidence" value="ECO:0007669"/>
    <property type="project" value="UniProtKB-KW"/>
</dbReference>
<dbReference type="GO" id="GO:0016887">
    <property type="term" value="F:ATP hydrolysis activity"/>
    <property type="evidence" value="ECO:0007669"/>
    <property type="project" value="InterPro"/>
</dbReference>
<dbReference type="SMART" id="SM00382">
    <property type="entry name" value="AAA"/>
    <property type="match status" value="1"/>
</dbReference>
<dbReference type="Pfam" id="PF17862">
    <property type="entry name" value="AAA_lid_3"/>
    <property type="match status" value="1"/>
</dbReference>
<evidence type="ECO:0000256" key="5">
    <source>
        <dbReference type="ARBA" id="ARBA00022741"/>
    </source>
</evidence>
<dbReference type="FunFam" id="3.40.50.300:FF:000033">
    <property type="entry name" value="26S protease regulatory subunit 6B"/>
    <property type="match status" value="1"/>
</dbReference>
<feature type="coiled-coil region" evidence="11">
    <location>
        <begin position="48"/>
        <end position="75"/>
    </location>
</feature>
<dbReference type="InterPro" id="IPR041569">
    <property type="entry name" value="AAA_lid_3"/>
</dbReference>
<dbReference type="Gene3D" id="2.40.50.40">
    <property type="match status" value="1"/>
</dbReference>
<dbReference type="InterPro" id="IPR050221">
    <property type="entry name" value="26S_Proteasome_ATPase"/>
</dbReference>
<dbReference type="CDD" id="cd19502">
    <property type="entry name" value="RecA-like_PAN_like"/>
    <property type="match status" value="1"/>
</dbReference>
<keyword evidence="12" id="KW-1133">Transmembrane helix</keyword>
<dbReference type="Gene3D" id="2.40.50.140">
    <property type="entry name" value="Nucleic acid-binding proteins"/>
    <property type="match status" value="1"/>
</dbReference>
<keyword evidence="8" id="KW-0539">Nucleus</keyword>
<evidence type="ECO:0000313" key="14">
    <source>
        <dbReference type="Proteomes" id="UP000035681"/>
    </source>
</evidence>
<dbReference type="GO" id="GO:0000502">
    <property type="term" value="C:proteasome complex"/>
    <property type="evidence" value="ECO:0007669"/>
    <property type="project" value="UniProtKB-KW"/>
</dbReference>
<comment type="function">
    <text evidence="9">The 26S proteasome is involved in the ATP-dependent degradation of ubiquitinated proteins. The regulatory (or ATPase) complex confers ATP dependency and substrate specificity to the 26S complex.</text>
</comment>
<dbReference type="WBParaSite" id="TCONS_00007005.p1">
    <property type="protein sequence ID" value="TCONS_00007005.p1"/>
    <property type="gene ID" value="XLOC_005085"/>
</dbReference>
<keyword evidence="7" id="KW-0647">Proteasome</keyword>
<dbReference type="SUPFAM" id="SSF54160">
    <property type="entry name" value="Chromo domain-like"/>
    <property type="match status" value="1"/>
</dbReference>
<dbReference type="Gene3D" id="3.40.50.300">
    <property type="entry name" value="P-loop containing nucleotide triphosphate hydrolases"/>
    <property type="match status" value="1"/>
</dbReference>
<feature type="transmembrane region" description="Helical" evidence="12">
    <location>
        <begin position="548"/>
        <end position="568"/>
    </location>
</feature>
<evidence type="ECO:0000256" key="12">
    <source>
        <dbReference type="SAM" id="Phobius"/>
    </source>
</evidence>
<dbReference type="Gene3D" id="1.10.8.60">
    <property type="match status" value="1"/>
</dbReference>
<dbReference type="InterPro" id="IPR003960">
    <property type="entry name" value="ATPase_AAA_CS"/>
</dbReference>
<evidence type="ECO:0000256" key="3">
    <source>
        <dbReference type="ARBA" id="ARBA00006914"/>
    </source>
</evidence>
<keyword evidence="12" id="KW-0812">Transmembrane</keyword>
<dbReference type="InterPro" id="IPR003959">
    <property type="entry name" value="ATPase_AAA_core"/>
</dbReference>
<dbReference type="GO" id="GO:0005634">
    <property type="term" value="C:nucleus"/>
    <property type="evidence" value="ECO:0007669"/>
    <property type="project" value="UniProtKB-SubCell"/>
</dbReference>
<dbReference type="CDD" id="cd00024">
    <property type="entry name" value="CD_CSD"/>
    <property type="match status" value="1"/>
</dbReference>